<sequence>MIRYLTIGEVLEIYRRVMEQSGGTAGIHNLSGLKSALAQPRMTFGGQDLYASIAEKTAALGFSVINNHPFVDGNKRVGHAVMEVFLMLNGFEIEASAKDQEKVIPDVASGKIERKEFVNWLRNHIVEHSPT</sequence>
<dbReference type="Gene3D" id="1.20.120.1870">
    <property type="entry name" value="Fic/DOC protein, Fido domain"/>
    <property type="match status" value="1"/>
</dbReference>
<dbReference type="SUPFAM" id="SSF140931">
    <property type="entry name" value="Fic-like"/>
    <property type="match status" value="1"/>
</dbReference>
<dbReference type="PANTHER" id="PTHR39426">
    <property type="entry name" value="HOMOLOGY TO DEATH-ON-CURING PROTEIN OF PHAGE P1"/>
    <property type="match status" value="1"/>
</dbReference>
<name>X1GPF2_9ZZZZ</name>
<dbReference type="GO" id="GO:0016301">
    <property type="term" value="F:kinase activity"/>
    <property type="evidence" value="ECO:0007669"/>
    <property type="project" value="InterPro"/>
</dbReference>
<dbReference type="NCBIfam" id="TIGR01550">
    <property type="entry name" value="DOC_P1"/>
    <property type="match status" value="1"/>
</dbReference>
<dbReference type="PIRSF" id="PIRSF018297">
    <property type="entry name" value="Doc"/>
    <property type="match status" value="1"/>
</dbReference>
<evidence type="ECO:0000259" key="1">
    <source>
        <dbReference type="PROSITE" id="PS51459"/>
    </source>
</evidence>
<proteinExistence type="predicted"/>
<feature type="domain" description="Fido" evidence="1">
    <location>
        <begin position="5"/>
        <end position="123"/>
    </location>
</feature>
<gene>
    <name evidence="2" type="ORF">S03H2_15077</name>
</gene>
<protein>
    <recommendedName>
        <fullName evidence="1">Fido domain-containing protein</fullName>
    </recommendedName>
</protein>
<dbReference type="PANTHER" id="PTHR39426:SF1">
    <property type="entry name" value="HOMOLOGY TO DEATH-ON-CURING PROTEIN OF PHAGE P1"/>
    <property type="match status" value="1"/>
</dbReference>
<dbReference type="InterPro" id="IPR053737">
    <property type="entry name" value="Type_II_TA_Toxin"/>
</dbReference>
<reference evidence="2" key="1">
    <citation type="journal article" date="2014" name="Front. Microbiol.">
        <title>High frequency of phylogenetically diverse reductive dehalogenase-homologous genes in deep subseafloor sedimentary metagenomes.</title>
        <authorList>
            <person name="Kawai M."/>
            <person name="Futagami T."/>
            <person name="Toyoda A."/>
            <person name="Takaki Y."/>
            <person name="Nishi S."/>
            <person name="Hori S."/>
            <person name="Arai W."/>
            <person name="Tsubouchi T."/>
            <person name="Morono Y."/>
            <person name="Uchiyama I."/>
            <person name="Ito T."/>
            <person name="Fujiyama A."/>
            <person name="Inagaki F."/>
            <person name="Takami H."/>
        </authorList>
    </citation>
    <scope>NUCLEOTIDE SEQUENCE</scope>
    <source>
        <strain evidence="2">Expedition CK06-06</strain>
    </source>
</reference>
<accession>X1GPF2</accession>
<dbReference type="Pfam" id="PF02661">
    <property type="entry name" value="Fic"/>
    <property type="match status" value="1"/>
</dbReference>
<dbReference type="AlphaFoldDB" id="X1GPF2"/>
<dbReference type="PROSITE" id="PS51459">
    <property type="entry name" value="FIDO"/>
    <property type="match status" value="1"/>
</dbReference>
<comment type="caution">
    <text evidence="2">The sequence shown here is derived from an EMBL/GenBank/DDBJ whole genome shotgun (WGS) entry which is preliminary data.</text>
</comment>
<evidence type="ECO:0000313" key="2">
    <source>
        <dbReference type="EMBL" id="GAH46760.1"/>
    </source>
</evidence>
<dbReference type="InterPro" id="IPR006440">
    <property type="entry name" value="Doc"/>
</dbReference>
<dbReference type="InterPro" id="IPR036597">
    <property type="entry name" value="Fido-like_dom_sf"/>
</dbReference>
<dbReference type="EMBL" id="BARU01007651">
    <property type="protein sequence ID" value="GAH46760.1"/>
    <property type="molecule type" value="Genomic_DNA"/>
</dbReference>
<dbReference type="InterPro" id="IPR003812">
    <property type="entry name" value="Fido"/>
</dbReference>
<organism evidence="2">
    <name type="scientific">marine sediment metagenome</name>
    <dbReference type="NCBI Taxonomy" id="412755"/>
    <lineage>
        <taxon>unclassified sequences</taxon>
        <taxon>metagenomes</taxon>
        <taxon>ecological metagenomes</taxon>
    </lineage>
</organism>